<organism evidence="4 5">
    <name type="scientific">Microvirga aerophila</name>
    <dbReference type="NCBI Taxonomy" id="670291"/>
    <lineage>
        <taxon>Bacteria</taxon>
        <taxon>Pseudomonadati</taxon>
        <taxon>Pseudomonadota</taxon>
        <taxon>Alphaproteobacteria</taxon>
        <taxon>Hyphomicrobiales</taxon>
        <taxon>Methylobacteriaceae</taxon>
        <taxon>Microvirga</taxon>
    </lineage>
</organism>
<dbReference type="InterPro" id="IPR036663">
    <property type="entry name" value="Fumarylacetoacetase_C_sf"/>
</dbReference>
<dbReference type="Gene3D" id="3.90.850.10">
    <property type="entry name" value="Fumarylacetoacetase-like, C-terminal domain"/>
    <property type="match status" value="1"/>
</dbReference>
<dbReference type="GO" id="GO:0044281">
    <property type="term" value="P:small molecule metabolic process"/>
    <property type="evidence" value="ECO:0007669"/>
    <property type="project" value="UniProtKB-ARBA"/>
</dbReference>
<dbReference type="AlphaFoldDB" id="A0A512BZ09"/>
<evidence type="ECO:0000256" key="1">
    <source>
        <dbReference type="ARBA" id="ARBA00010211"/>
    </source>
</evidence>
<dbReference type="EMBL" id="BJYU01000093">
    <property type="protein sequence ID" value="GEO17195.1"/>
    <property type="molecule type" value="Genomic_DNA"/>
</dbReference>
<comment type="similarity">
    <text evidence="1">Belongs to the FAH family.</text>
</comment>
<comment type="caution">
    <text evidence="4">The sequence shown here is derived from an EMBL/GenBank/DDBJ whole genome shotgun (WGS) entry which is preliminary data.</text>
</comment>
<evidence type="ECO:0000259" key="3">
    <source>
        <dbReference type="Pfam" id="PF01557"/>
    </source>
</evidence>
<gene>
    <name evidence="4" type="ORF">MAE02_48910</name>
</gene>
<dbReference type="GO" id="GO:0046872">
    <property type="term" value="F:metal ion binding"/>
    <property type="evidence" value="ECO:0007669"/>
    <property type="project" value="UniProtKB-KW"/>
</dbReference>
<evidence type="ECO:0000313" key="5">
    <source>
        <dbReference type="Proteomes" id="UP000321085"/>
    </source>
</evidence>
<dbReference type="PANTHER" id="PTHR42796">
    <property type="entry name" value="FUMARYLACETOACETATE HYDROLASE DOMAIN-CONTAINING PROTEIN 2A-RELATED"/>
    <property type="match status" value="1"/>
</dbReference>
<dbReference type="GO" id="GO:0016853">
    <property type="term" value="F:isomerase activity"/>
    <property type="evidence" value="ECO:0007669"/>
    <property type="project" value="UniProtKB-KW"/>
</dbReference>
<reference evidence="4 5" key="1">
    <citation type="submission" date="2019-07" db="EMBL/GenBank/DDBJ databases">
        <title>Whole genome shotgun sequence of Microvirga aerophila NBRC 106136.</title>
        <authorList>
            <person name="Hosoyama A."/>
            <person name="Uohara A."/>
            <person name="Ohji S."/>
            <person name="Ichikawa N."/>
        </authorList>
    </citation>
    <scope>NUCLEOTIDE SEQUENCE [LARGE SCALE GENOMIC DNA]</scope>
    <source>
        <strain evidence="4 5">NBRC 106136</strain>
    </source>
</reference>
<dbReference type="Pfam" id="PF01557">
    <property type="entry name" value="FAA_hydrolase"/>
    <property type="match status" value="1"/>
</dbReference>
<keyword evidence="5" id="KW-1185">Reference proteome</keyword>
<keyword evidence="4" id="KW-0413">Isomerase</keyword>
<keyword evidence="2" id="KW-0479">Metal-binding</keyword>
<accession>A0A512BZ09</accession>
<evidence type="ECO:0000256" key="2">
    <source>
        <dbReference type="ARBA" id="ARBA00022723"/>
    </source>
</evidence>
<feature type="domain" description="Fumarylacetoacetase-like C-terminal" evidence="3">
    <location>
        <begin position="72"/>
        <end position="275"/>
    </location>
</feature>
<dbReference type="RefSeq" id="WP_245439804.1">
    <property type="nucleotide sequence ID" value="NZ_BJYU01000093.1"/>
</dbReference>
<proteinExistence type="inferred from homology"/>
<evidence type="ECO:0000313" key="4">
    <source>
        <dbReference type="EMBL" id="GEO17195.1"/>
    </source>
</evidence>
<dbReference type="Proteomes" id="UP000321085">
    <property type="component" value="Unassembled WGS sequence"/>
</dbReference>
<dbReference type="SUPFAM" id="SSF56529">
    <property type="entry name" value="FAH"/>
    <property type="match status" value="1"/>
</dbReference>
<sequence length="285" mass="30703">MKLASFETAEGNGYGVVLDDAIIPLNRGVGVPQDLKSYLAMLAAQQTATVPNEPAIPLSAVRLLPPIPNPGKVFCVATNFHEPSREGKPVPEYPLLFTRFADSLTGHEAPILKPTRSDHFDFEGEVAVVIGMAGYQVPEEAAMTHVAGYSCFNDGSARDWQKHSSQFTPGKNFYQSGSFGPWLVTVDEIPDPTRLALETRVNGAVKQSITLDRFIFGIPWLISYISTFSPLSPGDVIVTGTPSGFGSSRQPPDFLCPGDVIEVEVSGIGVLRNIVAAEDGRKISK</sequence>
<protein>
    <submittedName>
        <fullName evidence="4">5-carboxymethyl-2-hydroxymuconate isomerase</fullName>
    </submittedName>
</protein>
<dbReference type="PANTHER" id="PTHR42796:SF4">
    <property type="entry name" value="FUMARYLACETOACETATE HYDROLASE DOMAIN-CONTAINING PROTEIN 2A"/>
    <property type="match status" value="1"/>
</dbReference>
<name>A0A512BZ09_9HYPH</name>
<dbReference type="InterPro" id="IPR051121">
    <property type="entry name" value="FAH"/>
</dbReference>
<dbReference type="InterPro" id="IPR011234">
    <property type="entry name" value="Fumarylacetoacetase-like_C"/>
</dbReference>